<evidence type="ECO:0000313" key="2">
    <source>
        <dbReference type="EMBL" id="GBP68533.1"/>
    </source>
</evidence>
<dbReference type="AlphaFoldDB" id="A0A4C1XZF9"/>
<dbReference type="InterPro" id="IPR056979">
    <property type="entry name" value="FZ_RECK"/>
</dbReference>
<evidence type="ECO:0000313" key="3">
    <source>
        <dbReference type="Proteomes" id="UP000299102"/>
    </source>
</evidence>
<dbReference type="InterPro" id="IPR056976">
    <property type="entry name" value="EGF1_RECK"/>
</dbReference>
<dbReference type="PANTHER" id="PTHR13487">
    <property type="entry name" value="SERINE PROTEASE INHIBITOR"/>
    <property type="match status" value="1"/>
</dbReference>
<dbReference type="Proteomes" id="UP000299102">
    <property type="component" value="Unassembled WGS sequence"/>
</dbReference>
<comment type="caution">
    <text evidence="2">The sequence shown here is derived from an EMBL/GenBank/DDBJ whole genome shotgun (WGS) entry which is preliminary data.</text>
</comment>
<dbReference type="Pfam" id="PF22961">
    <property type="entry name" value="RECK-like_N"/>
    <property type="match status" value="1"/>
</dbReference>
<dbReference type="Gene3D" id="3.30.60.30">
    <property type="match status" value="1"/>
</dbReference>
<dbReference type="InterPro" id="IPR056978">
    <property type="entry name" value="CC4_RECK"/>
</dbReference>
<feature type="domain" description="Kazal-like" evidence="1">
    <location>
        <begin position="765"/>
        <end position="800"/>
    </location>
</feature>
<dbReference type="InterPro" id="IPR039016">
    <property type="entry name" value="RECK"/>
</dbReference>
<dbReference type="InterPro" id="IPR036058">
    <property type="entry name" value="Kazal_dom_sf"/>
</dbReference>
<dbReference type="EMBL" id="BGZK01001015">
    <property type="protein sequence ID" value="GBP68533.1"/>
    <property type="molecule type" value="Genomic_DNA"/>
</dbReference>
<dbReference type="PANTHER" id="PTHR13487:SF3">
    <property type="entry name" value="REVERSION-INDUCING CYSTEINE-RICH PROTEIN WITH KAZAL MOTIFS"/>
    <property type="match status" value="1"/>
</dbReference>
<dbReference type="GO" id="GO:0008191">
    <property type="term" value="F:metalloendopeptidase inhibitor activity"/>
    <property type="evidence" value="ECO:0007669"/>
    <property type="project" value="InterPro"/>
</dbReference>
<reference evidence="2 3" key="1">
    <citation type="journal article" date="2019" name="Commun. Biol.">
        <title>The bagworm genome reveals a unique fibroin gene that provides high tensile strength.</title>
        <authorList>
            <person name="Kono N."/>
            <person name="Nakamura H."/>
            <person name="Ohtoshi R."/>
            <person name="Tomita M."/>
            <person name="Numata K."/>
            <person name="Arakawa K."/>
        </authorList>
    </citation>
    <scope>NUCLEOTIDE SEQUENCE [LARGE SCALE GENOMIC DNA]</scope>
</reference>
<organism evidence="2 3">
    <name type="scientific">Eumeta variegata</name>
    <name type="common">Bagworm moth</name>
    <name type="synonym">Eumeta japonica</name>
    <dbReference type="NCBI Taxonomy" id="151549"/>
    <lineage>
        <taxon>Eukaryota</taxon>
        <taxon>Metazoa</taxon>
        <taxon>Ecdysozoa</taxon>
        <taxon>Arthropoda</taxon>
        <taxon>Hexapoda</taxon>
        <taxon>Insecta</taxon>
        <taxon>Pterygota</taxon>
        <taxon>Neoptera</taxon>
        <taxon>Endopterygota</taxon>
        <taxon>Lepidoptera</taxon>
        <taxon>Glossata</taxon>
        <taxon>Ditrysia</taxon>
        <taxon>Tineoidea</taxon>
        <taxon>Psychidae</taxon>
        <taxon>Oiketicinae</taxon>
        <taxon>Eumeta</taxon>
    </lineage>
</organism>
<dbReference type="Pfam" id="PF25027">
    <property type="entry name" value="EGF1_RECK"/>
    <property type="match status" value="1"/>
</dbReference>
<dbReference type="InterPro" id="IPR055110">
    <property type="entry name" value="RECK-like_N"/>
</dbReference>
<feature type="domain" description="Kazal-like" evidence="1">
    <location>
        <begin position="670"/>
        <end position="712"/>
    </location>
</feature>
<name>A0A4C1XZF9_EUMVA</name>
<protein>
    <submittedName>
        <fullName evidence="2">Reversion-inducing cysteine-rich protein with Kazal motifs</fullName>
    </submittedName>
</protein>
<evidence type="ECO:0000259" key="1">
    <source>
        <dbReference type="SMART" id="SM00280"/>
    </source>
</evidence>
<dbReference type="Pfam" id="PF23298">
    <property type="entry name" value="FZ_RECK"/>
    <property type="match status" value="1"/>
</dbReference>
<dbReference type="GO" id="GO:0030198">
    <property type="term" value="P:extracellular matrix organization"/>
    <property type="evidence" value="ECO:0007669"/>
    <property type="project" value="TreeGrafter"/>
</dbReference>
<feature type="non-terminal residue" evidence="2">
    <location>
        <position position="959"/>
    </location>
</feature>
<dbReference type="Pfam" id="PF23332">
    <property type="entry name" value="CC4_RECK"/>
    <property type="match status" value="2"/>
</dbReference>
<dbReference type="OrthoDB" id="5956770at2759"/>
<proteinExistence type="predicted"/>
<keyword evidence="3" id="KW-1185">Reference proteome</keyword>
<dbReference type="InterPro" id="IPR002350">
    <property type="entry name" value="Kazal_dom"/>
</dbReference>
<sequence length="959" mass="103177">MNDPAEVVSGSGWWGRACCALGRAAACRHSCATASDTRALTCRRSDEVAFYECVQRQHEAQWCCSQTLSVACHEACRKAARAGGGAAGARAAAASQCEHSPQLLRCLKDLTGSPVHAADTILGKLAFSPRYNQTPGPKFSGMRSRPAYSPQQITSERLLTTFADVPCCRESSNPDCQVQCEATLRRGGDVQEIAKELEAVCGEPALHNEMWQCFLRKDAPPDPRDQLPHDAAKLHCCQKMRKISSVHLPAYTWLQLSVAVIKAATINCRRLCTETFGTGWRGHWQDFFAECYGDPQETLLTQCVEEVEEPCTLGCNGLTYCSQLNNRPTGLFRACAAHADLDAHLAVAEQGASGYVMVSGMKLPLRNSSQCSTDVWKSVACALHVKPCTAKGHSSLICSEDCQRLMSACVEWARAPPELSVRAVCARLAPADPAAPCVPLQHYMTNSPDPPLLSAREAVTSPCAGAPCNATQVCVVNRGCLYGGSCAKYTCLDGCPLGEDSPHVIPVGSWARVPMAGPPTSACYKICRCGPRGLAHCQPLPCVPLEPCRLHDATVQHGQKYYMECNACACSYGELVCSRRACGRAAQLSGLPCNCPPHHLPVSAATVPNAPPQTLYPNACLAKCAGAKDAEIEFGVSDACARTSCPRRQPCLSAPNVCLSRLQHSCPQHVCVNTTSCSSQPSRAVCDVEGRTHASSCHLALSGQRFAYWGECLRRCDSVSIFYVAISIRHEIVQHVSRAGSNLTAGRMRPAGRWLPTYVLNDALISTLQKIEVCGVNGVTYSSECAAHADFVSVDYLGPCLAVGAISDVMEPKCQIDRILCPALKKRGCAGFTAPGACCPQCGGALRILYSKKQIDRALYATNISATVMNLRNMLIALDRHVKIAECALRGYLTIEMEIFIIVESVLTDPTDLQLQVCVLEAEKLADLINRESALIGTDLSLSALTYALVVHGYPNNGV</sequence>
<dbReference type="SMART" id="SM00280">
    <property type="entry name" value="KAZAL"/>
    <property type="match status" value="2"/>
</dbReference>
<dbReference type="GO" id="GO:0005886">
    <property type="term" value="C:plasma membrane"/>
    <property type="evidence" value="ECO:0007669"/>
    <property type="project" value="TreeGrafter"/>
</dbReference>
<dbReference type="SUPFAM" id="SSF100895">
    <property type="entry name" value="Kazal-type serine protease inhibitors"/>
    <property type="match status" value="2"/>
</dbReference>
<dbReference type="STRING" id="151549.A0A4C1XZF9"/>
<gene>
    <name evidence="2" type="primary">Reck</name>
    <name evidence="2" type="ORF">EVAR_53950_1</name>
</gene>
<accession>A0A4C1XZF9</accession>